<accession>A0ABR6TN22</accession>
<name>A0ABR6TN22_9FIRM</name>
<evidence type="ECO:0008006" key="4">
    <source>
        <dbReference type="Google" id="ProtNLM"/>
    </source>
</evidence>
<dbReference type="EMBL" id="JABGBW010000014">
    <property type="protein sequence ID" value="MBC2576822.1"/>
    <property type="molecule type" value="Genomic_DNA"/>
</dbReference>
<comment type="caution">
    <text evidence="2">The sequence shown here is derived from an EMBL/GenBank/DDBJ whole genome shotgun (WGS) entry which is preliminary data.</text>
</comment>
<feature type="transmembrane region" description="Helical" evidence="1">
    <location>
        <begin position="66"/>
        <end position="90"/>
    </location>
</feature>
<proteinExistence type="predicted"/>
<gene>
    <name evidence="2" type="ORF">HLB29_09075</name>
</gene>
<keyword evidence="3" id="KW-1185">Reference proteome</keyword>
<sequence length="274" mass="31632">MNNFLKIFKYNFYMNRGLFFILNIMGLTASIIFFIFSSFSFKMNISSSIADYNIKGYSMLGTEVKFMSINIIALILIIAIYVILSIYKRIYNDDGSMYVMLQLPVNKNNHLLSIFAESIIFTAVQYIFCILMIFATYKVACYFYNANISLFNGSYEADVLKNFKSYAAHLSLSFVEFDVLGSLYRMTITTIGLVSFTMFILINFYKFGKKTIVIFIIAGLLLIFIEMNYSISIIYHILICMIDSVNIQNLINSLAIIAVTFAYSSYFFSRRIDF</sequence>
<dbReference type="RefSeq" id="WP_185624841.1">
    <property type="nucleotide sequence ID" value="NZ_JABGBW010000014.1"/>
</dbReference>
<keyword evidence="1" id="KW-1133">Transmembrane helix</keyword>
<reference evidence="2 3" key="1">
    <citation type="submission" date="2020-05" db="EMBL/GenBank/DDBJ databases">
        <title>Draft genome of xy-202 and genomic insight in genome of the genus Peptostreptococcus.</title>
        <authorList>
            <person name="Zhang Z."/>
        </authorList>
    </citation>
    <scope>NUCLEOTIDE SEQUENCE [LARGE SCALE GENOMIC DNA]</scope>
    <source>
        <strain evidence="2 3">DSM 27025</strain>
    </source>
</reference>
<feature type="transmembrane region" description="Helical" evidence="1">
    <location>
        <begin position="111"/>
        <end position="135"/>
    </location>
</feature>
<feature type="transmembrane region" description="Helical" evidence="1">
    <location>
        <begin position="20"/>
        <end position="41"/>
    </location>
</feature>
<feature type="transmembrane region" description="Helical" evidence="1">
    <location>
        <begin position="250"/>
        <end position="268"/>
    </location>
</feature>
<keyword evidence="1" id="KW-0812">Transmembrane</keyword>
<dbReference type="Proteomes" id="UP000713904">
    <property type="component" value="Unassembled WGS sequence"/>
</dbReference>
<evidence type="ECO:0000256" key="1">
    <source>
        <dbReference type="SAM" id="Phobius"/>
    </source>
</evidence>
<evidence type="ECO:0000313" key="2">
    <source>
        <dbReference type="EMBL" id="MBC2576822.1"/>
    </source>
</evidence>
<protein>
    <recommendedName>
        <fullName evidence="4">ABC transporter permease</fullName>
    </recommendedName>
</protein>
<keyword evidence="1" id="KW-0472">Membrane</keyword>
<feature type="transmembrane region" description="Helical" evidence="1">
    <location>
        <begin position="212"/>
        <end position="238"/>
    </location>
</feature>
<feature type="transmembrane region" description="Helical" evidence="1">
    <location>
        <begin position="183"/>
        <end position="205"/>
    </location>
</feature>
<organism evidence="2 3">
    <name type="scientific">Peptostreptococcus canis</name>
    <dbReference type="NCBI Taxonomy" id="1159213"/>
    <lineage>
        <taxon>Bacteria</taxon>
        <taxon>Bacillati</taxon>
        <taxon>Bacillota</taxon>
        <taxon>Clostridia</taxon>
        <taxon>Peptostreptococcales</taxon>
        <taxon>Peptostreptococcaceae</taxon>
        <taxon>Peptostreptococcus</taxon>
    </lineage>
</organism>
<evidence type="ECO:0000313" key="3">
    <source>
        <dbReference type="Proteomes" id="UP000713904"/>
    </source>
</evidence>